<proteinExistence type="predicted"/>
<evidence type="ECO:0000313" key="3">
    <source>
        <dbReference type="Proteomes" id="UP000003477"/>
    </source>
</evidence>
<evidence type="ECO:0008006" key="4">
    <source>
        <dbReference type="Google" id="ProtNLM"/>
    </source>
</evidence>
<evidence type="ECO:0000256" key="1">
    <source>
        <dbReference type="SAM" id="MobiDB-lite"/>
    </source>
</evidence>
<dbReference type="RefSeq" id="WP_007311166.1">
    <property type="nucleotide sequence ID" value="NZ_CAWLMR010000676.1"/>
</dbReference>
<evidence type="ECO:0000313" key="2">
    <source>
        <dbReference type="EMBL" id="EHJ12233.1"/>
    </source>
</evidence>
<protein>
    <recommendedName>
        <fullName evidence="4">Reverse transcriptase N-terminal domain-containing protein</fullName>
    </recommendedName>
</protein>
<dbReference type="AlphaFoldDB" id="G5J6F2"/>
<comment type="caution">
    <text evidence="2">The sequence shown here is derived from an EMBL/GenBank/DDBJ whole genome shotgun (WGS) entry which is preliminary data.</text>
</comment>
<dbReference type="EMBL" id="AESD01000451">
    <property type="protein sequence ID" value="EHJ12233.1"/>
    <property type="molecule type" value="Genomic_DNA"/>
</dbReference>
<accession>G5J6F2</accession>
<dbReference type="Proteomes" id="UP000003477">
    <property type="component" value="Unassembled WGS sequence"/>
</dbReference>
<gene>
    <name evidence="2" type="ORF">CWATWH0003_3054</name>
</gene>
<reference evidence="2 3" key="1">
    <citation type="journal article" date="2011" name="Front. Microbiol.">
        <title>Two Strains of Crocosphaera watsonii with Highly Conserved Genomes are Distinguished by Strain-Specific Features.</title>
        <authorList>
            <person name="Bench S.R."/>
            <person name="Ilikchyan I.N."/>
            <person name="Tripp H.J."/>
            <person name="Zehr J.P."/>
        </authorList>
    </citation>
    <scope>NUCLEOTIDE SEQUENCE [LARGE SCALE GENOMIC DNA]</scope>
    <source>
        <strain evidence="2 3">WH 0003</strain>
    </source>
</reference>
<name>G5J6F2_CROWT</name>
<sequence>MSNASISKTTPEWNTINWAKVQLIVFKLQKRISHTENTDSGRSKPRIMSYTTMPKRK</sequence>
<organism evidence="2 3">
    <name type="scientific">Crocosphaera watsonii WH 0003</name>
    <dbReference type="NCBI Taxonomy" id="423471"/>
    <lineage>
        <taxon>Bacteria</taxon>
        <taxon>Bacillati</taxon>
        <taxon>Cyanobacteriota</taxon>
        <taxon>Cyanophyceae</taxon>
        <taxon>Oscillatoriophycideae</taxon>
        <taxon>Chroococcales</taxon>
        <taxon>Aphanothecaceae</taxon>
        <taxon>Crocosphaera</taxon>
    </lineage>
</organism>
<feature type="region of interest" description="Disordered" evidence="1">
    <location>
        <begin position="34"/>
        <end position="57"/>
    </location>
</feature>